<dbReference type="GO" id="GO:2001238">
    <property type="term" value="P:positive regulation of extrinsic apoptotic signaling pathway"/>
    <property type="evidence" value="ECO:0007669"/>
    <property type="project" value="TreeGrafter"/>
</dbReference>
<dbReference type="GO" id="GO:0033554">
    <property type="term" value="P:cellular response to stress"/>
    <property type="evidence" value="ECO:0007669"/>
    <property type="project" value="UniProtKB-ARBA"/>
</dbReference>
<dbReference type="GO" id="GO:0005741">
    <property type="term" value="C:mitochondrial outer membrane"/>
    <property type="evidence" value="ECO:0007669"/>
    <property type="project" value="UniProtKB-SubCell"/>
</dbReference>
<evidence type="ECO:0000256" key="12">
    <source>
        <dbReference type="ARBA" id="ARBA00065681"/>
    </source>
</evidence>
<keyword evidence="7" id="KW-0496">Mitochondrion</keyword>
<dbReference type="AlphaFoldDB" id="A0A8C0XAN1"/>
<accession>A0A8C0XAN1</accession>
<evidence type="ECO:0000256" key="9">
    <source>
        <dbReference type="ARBA" id="ARBA00055577"/>
    </source>
</evidence>
<dbReference type="Pfam" id="PF06393">
    <property type="entry name" value="BID"/>
    <property type="match status" value="1"/>
</dbReference>
<dbReference type="GO" id="GO:0005829">
    <property type="term" value="C:cytosol"/>
    <property type="evidence" value="ECO:0007669"/>
    <property type="project" value="TreeGrafter"/>
</dbReference>
<dbReference type="PANTHER" id="PTHR35447">
    <property type="entry name" value="BH3-INTERACTING DOMAIN DEATH AGONIST"/>
    <property type="match status" value="1"/>
</dbReference>
<dbReference type="Gene3D" id="1.10.437.10">
    <property type="entry name" value="Blc2-like"/>
    <property type="match status" value="1"/>
</dbReference>
<dbReference type="GO" id="GO:1902110">
    <property type="term" value="P:positive regulation of mitochondrial membrane permeability involved in apoptotic process"/>
    <property type="evidence" value="ECO:0007669"/>
    <property type="project" value="UniProtKB-ARBA"/>
</dbReference>
<dbReference type="InterPro" id="IPR036834">
    <property type="entry name" value="Bcl-2-like_sf"/>
</dbReference>
<dbReference type="PANTHER" id="PTHR35447:SF1">
    <property type="entry name" value="BH3-INTERACTING DOMAIN DEATH AGONIST"/>
    <property type="match status" value="1"/>
</dbReference>
<comment type="function">
    <text evidence="10">Induces caspases and apoptosis. Counters the protective effect of BCL2.</text>
</comment>
<keyword evidence="4" id="KW-0963">Cytoplasm</keyword>
<dbReference type="FunFam" id="1.10.437.10:FF:000010">
    <property type="entry name" value="BH3-interacting domain death agonist"/>
    <property type="match status" value="1"/>
</dbReference>
<dbReference type="InterPro" id="IPR010479">
    <property type="entry name" value="BID"/>
</dbReference>
<comment type="subunit">
    <text evidence="12">Interacts with ITCH. Interacts with MTCH2.</text>
</comment>
<protein>
    <recommendedName>
        <fullName evidence="3">BH3-interacting domain death agonist</fullName>
    </recommendedName>
    <alternativeName>
        <fullName evidence="13">p22 BID</fullName>
    </alternativeName>
</protein>
<dbReference type="PROSITE" id="PS01259">
    <property type="entry name" value="BH3"/>
    <property type="match status" value="1"/>
</dbReference>
<name>A0A8C0XAN1_CASCN</name>
<evidence type="ECO:0000256" key="3">
    <source>
        <dbReference type="ARBA" id="ARBA00015802"/>
    </source>
</evidence>
<evidence type="ECO:0000256" key="10">
    <source>
        <dbReference type="ARBA" id="ARBA00057135"/>
    </source>
</evidence>
<keyword evidence="5" id="KW-0053">Apoptosis</keyword>
<keyword evidence="6" id="KW-1000">Mitochondrion outer membrane</keyword>
<evidence type="ECO:0000256" key="6">
    <source>
        <dbReference type="ARBA" id="ARBA00022787"/>
    </source>
</evidence>
<evidence type="ECO:0000256" key="13">
    <source>
        <dbReference type="ARBA" id="ARBA00081055"/>
    </source>
</evidence>
<evidence type="ECO:0000256" key="2">
    <source>
        <dbReference type="ARBA" id="ARBA00004496"/>
    </source>
</evidence>
<proteinExistence type="predicted"/>
<dbReference type="GO" id="GO:2001244">
    <property type="term" value="P:positive regulation of intrinsic apoptotic signaling pathway"/>
    <property type="evidence" value="ECO:0007669"/>
    <property type="project" value="TreeGrafter"/>
</dbReference>
<evidence type="ECO:0000256" key="7">
    <source>
        <dbReference type="ARBA" id="ARBA00023128"/>
    </source>
</evidence>
<dbReference type="SUPFAM" id="SSF56854">
    <property type="entry name" value="Bcl-2 inhibitors of programmed cell death"/>
    <property type="match status" value="1"/>
</dbReference>
<dbReference type="InterPro" id="IPR020728">
    <property type="entry name" value="Bcl2_BH3_motif_CS"/>
</dbReference>
<dbReference type="Ensembl" id="ENSCCNT00000031019.1">
    <property type="protein sequence ID" value="ENSCCNP00000024327.1"/>
    <property type="gene ID" value="ENSCCNG00000023820.1"/>
</dbReference>
<evidence type="ECO:0000256" key="4">
    <source>
        <dbReference type="ARBA" id="ARBA00022490"/>
    </source>
</evidence>
<organism evidence="14">
    <name type="scientific">Castor canadensis</name>
    <name type="common">American beaver</name>
    <dbReference type="NCBI Taxonomy" id="51338"/>
    <lineage>
        <taxon>Eukaryota</taxon>
        <taxon>Metazoa</taxon>
        <taxon>Chordata</taxon>
        <taxon>Craniata</taxon>
        <taxon>Vertebrata</taxon>
        <taxon>Euteleostomi</taxon>
        <taxon>Mammalia</taxon>
        <taxon>Eutheria</taxon>
        <taxon>Euarchontoglires</taxon>
        <taxon>Glires</taxon>
        <taxon>Rodentia</taxon>
        <taxon>Castorimorpha</taxon>
        <taxon>Castoridae</taxon>
        <taxon>Castor</taxon>
    </lineage>
</organism>
<gene>
    <name evidence="14" type="primary">Bid</name>
</gene>
<reference evidence="14" key="1">
    <citation type="submission" date="2023-09" db="UniProtKB">
        <authorList>
            <consortium name="Ensembl"/>
        </authorList>
    </citation>
    <scope>IDENTIFICATION</scope>
</reference>
<comment type="subunit">
    <text evidence="11">Forms heterodimers either with the pro-apoptotic protein BAX or the anti-apoptotic protein BCL2. Interacts with PLEKHN1.</text>
</comment>
<keyword evidence="8" id="KW-0472">Membrane</keyword>
<evidence type="ECO:0000256" key="5">
    <source>
        <dbReference type="ARBA" id="ARBA00022703"/>
    </source>
</evidence>
<evidence type="ECO:0000256" key="11">
    <source>
        <dbReference type="ARBA" id="ARBA00063031"/>
    </source>
</evidence>
<dbReference type="GO" id="GO:0090200">
    <property type="term" value="P:positive regulation of release of cytochrome c from mitochondria"/>
    <property type="evidence" value="ECO:0007669"/>
    <property type="project" value="UniProtKB-ARBA"/>
</dbReference>
<evidence type="ECO:0000256" key="8">
    <source>
        <dbReference type="ARBA" id="ARBA00023136"/>
    </source>
</evidence>
<comment type="subcellular location">
    <subcellularLocation>
        <location evidence="2">Cytoplasm</location>
    </subcellularLocation>
    <subcellularLocation>
        <location evidence="1">Mitochondrion outer membrane</location>
    </subcellularLocation>
</comment>
<evidence type="ECO:0000256" key="1">
    <source>
        <dbReference type="ARBA" id="ARBA00004294"/>
    </source>
</evidence>
<dbReference type="GO" id="GO:0035556">
    <property type="term" value="P:intracellular signal transduction"/>
    <property type="evidence" value="ECO:0007669"/>
    <property type="project" value="UniProtKB-ARBA"/>
</dbReference>
<comment type="function">
    <text evidence="9">Induces caspase activation and apoptosis. Allows the release of cytochrome c.</text>
</comment>
<dbReference type="GO" id="GO:0001836">
    <property type="term" value="P:release of cytochrome c from mitochondria"/>
    <property type="evidence" value="ECO:0007669"/>
    <property type="project" value="UniProtKB-ARBA"/>
</dbReference>
<evidence type="ECO:0000313" key="14">
    <source>
        <dbReference type="Ensembl" id="ENSCCNP00000024327.1"/>
    </source>
</evidence>
<sequence length="308" mass="34863">MDPEVSNGSCLGKECITDLLVFGFLQSHCDKFYQELEVLRQELPGQFYLCGGWDDELQTDGNRASRSYGGRIEADSESQEEVIQNIARHLALVGDEMDRSIHPSLVNNLAAQFMNRSLLEEDRRNCLATALKEVAQTFPRDMENEKAMLIMTMLLARKVADHTPSLLRDVFHSTVNFINENLFAYVRNLVRNVRTSDTSTLQTQSSGPLLPTYSLCSLGPLIPHLPDDQTIEKLLQGCAVLKGEVKPFLTTDRILAVWCSYVEHKGGREARSELPQASLYCHKHKCNLNSLNTCLPRMMEREIKRNSQ</sequence>